<organism evidence="1">
    <name type="scientific">marine sediment metagenome</name>
    <dbReference type="NCBI Taxonomy" id="412755"/>
    <lineage>
        <taxon>unclassified sequences</taxon>
        <taxon>metagenomes</taxon>
        <taxon>ecological metagenomes</taxon>
    </lineage>
</organism>
<sequence length="24" mass="2657">MLLSIIQNPVDPAGPDCYRIDTKP</sequence>
<dbReference type="EMBL" id="LAZR01022404">
    <property type="protein sequence ID" value="KKL81985.1"/>
    <property type="molecule type" value="Genomic_DNA"/>
</dbReference>
<reference evidence="1" key="1">
    <citation type="journal article" date="2015" name="Nature">
        <title>Complex archaea that bridge the gap between prokaryotes and eukaryotes.</title>
        <authorList>
            <person name="Spang A."/>
            <person name="Saw J.H."/>
            <person name="Jorgensen S.L."/>
            <person name="Zaremba-Niedzwiedzka K."/>
            <person name="Martijn J."/>
            <person name="Lind A.E."/>
            <person name="van Eijk R."/>
            <person name="Schleper C."/>
            <person name="Guy L."/>
            <person name="Ettema T.J."/>
        </authorList>
    </citation>
    <scope>NUCLEOTIDE SEQUENCE</scope>
</reference>
<dbReference type="AlphaFoldDB" id="A0A0F9HJV7"/>
<evidence type="ECO:0000313" key="1">
    <source>
        <dbReference type="EMBL" id="KKL81985.1"/>
    </source>
</evidence>
<proteinExistence type="predicted"/>
<feature type="non-terminal residue" evidence="1">
    <location>
        <position position="24"/>
    </location>
</feature>
<comment type="caution">
    <text evidence="1">The sequence shown here is derived from an EMBL/GenBank/DDBJ whole genome shotgun (WGS) entry which is preliminary data.</text>
</comment>
<name>A0A0F9HJV7_9ZZZZ</name>
<gene>
    <name evidence="1" type="ORF">LCGC14_1989310</name>
</gene>
<accession>A0A0F9HJV7</accession>
<protein>
    <submittedName>
        <fullName evidence="1">Uncharacterized protein</fullName>
    </submittedName>
</protein>